<comment type="caution">
    <text evidence="2">The sequence shown here is derived from an EMBL/GenBank/DDBJ whole genome shotgun (WGS) entry which is preliminary data.</text>
</comment>
<feature type="compositionally biased region" description="Low complexity" evidence="1">
    <location>
        <begin position="97"/>
        <end position="118"/>
    </location>
</feature>
<dbReference type="PROSITE" id="PS51257">
    <property type="entry name" value="PROKAR_LIPOPROTEIN"/>
    <property type="match status" value="1"/>
</dbReference>
<evidence type="ECO:0000313" key="3">
    <source>
        <dbReference type="Proteomes" id="UP000552954"/>
    </source>
</evidence>
<sequence>MRSSFATRLPWIILALACSLALSACSAVKLGYNALPSLAYFWLDGYVDFSDEQAPRVRDEIANLHTWHRQQELPRVLELLARMEQLAPGRSARSRPARWWASCSSASARSRTASSRAPSPWPPP</sequence>
<protein>
    <submittedName>
        <fullName evidence="2">Uncharacterized protein</fullName>
    </submittedName>
</protein>
<reference evidence="2 3" key="2">
    <citation type="submission" date="2020-06" db="EMBL/GenBank/DDBJ databases">
        <title>Ramlibacter rhizophilus sp. nov., isolated from rhizosphere soil of national flower Mugunghwa from South Korea.</title>
        <authorList>
            <person name="Zheng-Fei Y."/>
            <person name="Huan T."/>
        </authorList>
    </citation>
    <scope>NUCLEOTIDE SEQUENCE [LARGE SCALE GENOMIC DNA]</scope>
    <source>
        <strain evidence="2 3">B156</strain>
    </source>
</reference>
<evidence type="ECO:0000313" key="2">
    <source>
        <dbReference type="EMBL" id="NNU44233.1"/>
    </source>
</evidence>
<dbReference type="EMBL" id="JABFCS010000001">
    <property type="protein sequence ID" value="NNU44233.1"/>
    <property type="molecule type" value="Genomic_DNA"/>
</dbReference>
<dbReference type="RefSeq" id="WP_171560819.1">
    <property type="nucleotide sequence ID" value="NZ_JABFCS010000001.1"/>
</dbReference>
<organism evidence="2 3">
    <name type="scientific">Ramlibacter montanisoli</name>
    <dbReference type="NCBI Taxonomy" id="2732512"/>
    <lineage>
        <taxon>Bacteria</taxon>
        <taxon>Pseudomonadati</taxon>
        <taxon>Pseudomonadota</taxon>
        <taxon>Betaproteobacteria</taxon>
        <taxon>Burkholderiales</taxon>
        <taxon>Comamonadaceae</taxon>
        <taxon>Ramlibacter</taxon>
    </lineage>
</organism>
<reference evidence="2 3" key="1">
    <citation type="submission" date="2020-05" db="EMBL/GenBank/DDBJ databases">
        <authorList>
            <person name="Khan S.A."/>
            <person name="Jeon C.O."/>
            <person name="Chun B.H."/>
        </authorList>
    </citation>
    <scope>NUCLEOTIDE SEQUENCE [LARGE SCALE GENOMIC DNA]</scope>
    <source>
        <strain evidence="2 3">B156</strain>
    </source>
</reference>
<dbReference type="AlphaFoldDB" id="A0A849KJQ0"/>
<accession>A0A849KJQ0</accession>
<dbReference type="Proteomes" id="UP000552954">
    <property type="component" value="Unassembled WGS sequence"/>
</dbReference>
<evidence type="ECO:0000256" key="1">
    <source>
        <dbReference type="SAM" id="MobiDB-lite"/>
    </source>
</evidence>
<name>A0A849KJQ0_9BURK</name>
<feature type="region of interest" description="Disordered" evidence="1">
    <location>
        <begin position="87"/>
        <end position="124"/>
    </location>
</feature>
<proteinExistence type="predicted"/>
<gene>
    <name evidence="2" type="ORF">HK415_15330</name>
</gene>
<keyword evidence="3" id="KW-1185">Reference proteome</keyword>